<dbReference type="RefSeq" id="WP_147584161.1">
    <property type="nucleotide sequence ID" value="NZ_CP042831.1"/>
</dbReference>
<dbReference type="GO" id="GO:0003677">
    <property type="term" value="F:DNA binding"/>
    <property type="evidence" value="ECO:0007669"/>
    <property type="project" value="InterPro"/>
</dbReference>
<keyword evidence="4" id="KW-1185">Reference proteome</keyword>
<dbReference type="AlphaFoldDB" id="A0A5B9FY46"/>
<feature type="coiled-coil region" evidence="1">
    <location>
        <begin position="369"/>
        <end position="437"/>
    </location>
</feature>
<dbReference type="CDD" id="cd00338">
    <property type="entry name" value="Ser_Recombinase"/>
    <property type="match status" value="1"/>
</dbReference>
<dbReference type="Gene3D" id="3.40.50.1390">
    <property type="entry name" value="Resolvase, N-terminal catalytic domain"/>
    <property type="match status" value="1"/>
</dbReference>
<feature type="domain" description="Recombinase" evidence="2">
    <location>
        <begin position="156"/>
        <end position="287"/>
    </location>
</feature>
<dbReference type="Proteomes" id="UP000321222">
    <property type="component" value="Chromosome"/>
</dbReference>
<dbReference type="InterPro" id="IPR025827">
    <property type="entry name" value="Zn_ribbon_recom_dom"/>
</dbReference>
<evidence type="ECO:0000256" key="1">
    <source>
        <dbReference type="SAM" id="Coils"/>
    </source>
</evidence>
<accession>A0A5B9FY46</accession>
<dbReference type="Pfam" id="PF07508">
    <property type="entry name" value="Recombinase"/>
    <property type="match status" value="1"/>
</dbReference>
<gene>
    <name evidence="3" type="ORF">FUA48_14310</name>
</gene>
<dbReference type="SUPFAM" id="SSF53041">
    <property type="entry name" value="Resolvase-like"/>
    <property type="match status" value="1"/>
</dbReference>
<dbReference type="PANTHER" id="PTHR30461">
    <property type="entry name" value="DNA-INVERTASE FROM LAMBDOID PROPHAGE"/>
    <property type="match status" value="1"/>
</dbReference>
<dbReference type="EMBL" id="CP042831">
    <property type="protein sequence ID" value="QEE50708.1"/>
    <property type="molecule type" value="Genomic_DNA"/>
</dbReference>
<dbReference type="InterPro" id="IPR050639">
    <property type="entry name" value="SSR_resolvase"/>
</dbReference>
<dbReference type="InterPro" id="IPR006119">
    <property type="entry name" value="Resolv_N"/>
</dbReference>
<name>A0A5B9FY46_9FLAO</name>
<keyword evidence="1" id="KW-0175">Coiled coil</keyword>
<dbReference type="Gene3D" id="3.90.1750.20">
    <property type="entry name" value="Putative Large Serine Recombinase, Chain B, Domain 2"/>
    <property type="match status" value="1"/>
</dbReference>
<dbReference type="GO" id="GO:0000150">
    <property type="term" value="F:DNA strand exchange activity"/>
    <property type="evidence" value="ECO:0007669"/>
    <property type="project" value="InterPro"/>
</dbReference>
<evidence type="ECO:0000313" key="4">
    <source>
        <dbReference type="Proteomes" id="UP000321222"/>
    </source>
</evidence>
<proteinExistence type="predicted"/>
<protein>
    <submittedName>
        <fullName evidence="3">Recombinase family protein</fullName>
    </submittedName>
</protein>
<dbReference type="KEGG" id="fak:FUA48_14310"/>
<evidence type="ECO:0000313" key="3">
    <source>
        <dbReference type="EMBL" id="QEE50708.1"/>
    </source>
</evidence>
<organism evidence="3 4">
    <name type="scientific">Flavobacterium alkalisoli</name>
    <dbReference type="NCBI Taxonomy" id="2602769"/>
    <lineage>
        <taxon>Bacteria</taxon>
        <taxon>Pseudomonadati</taxon>
        <taxon>Bacteroidota</taxon>
        <taxon>Flavobacteriia</taxon>
        <taxon>Flavobacteriales</taxon>
        <taxon>Flavobacteriaceae</taxon>
        <taxon>Flavobacterium</taxon>
    </lineage>
</organism>
<dbReference type="SMART" id="SM00857">
    <property type="entry name" value="Resolvase"/>
    <property type="match status" value="1"/>
</dbReference>
<evidence type="ECO:0000259" key="2">
    <source>
        <dbReference type="PROSITE" id="PS51737"/>
    </source>
</evidence>
<reference evidence="3 4" key="1">
    <citation type="submission" date="2019-08" db="EMBL/GenBank/DDBJ databases">
        <title>Flavobacterium alkalisoli sp. nov., isolated from rhizosphere soil of Suaeda salsa.</title>
        <authorList>
            <person name="Sun J.-Q."/>
            <person name="Xu L."/>
        </authorList>
    </citation>
    <scope>NUCLEOTIDE SEQUENCE [LARGE SCALE GENOMIC DNA]</scope>
    <source>
        <strain evidence="3 4">XS-5</strain>
    </source>
</reference>
<dbReference type="InterPro" id="IPR038109">
    <property type="entry name" value="DNA_bind_recomb_sf"/>
</dbReference>
<dbReference type="OrthoDB" id="1094757at2"/>
<dbReference type="Pfam" id="PF13408">
    <property type="entry name" value="Zn_ribbon_recom"/>
    <property type="match status" value="1"/>
</dbReference>
<dbReference type="PANTHER" id="PTHR30461:SF23">
    <property type="entry name" value="DNA RECOMBINASE-RELATED"/>
    <property type="match status" value="1"/>
</dbReference>
<dbReference type="PROSITE" id="PS51737">
    <property type="entry name" value="RECOMBINASE_DNA_BIND"/>
    <property type="match status" value="1"/>
</dbReference>
<dbReference type="InterPro" id="IPR011109">
    <property type="entry name" value="DNA_bind_recombinase_dom"/>
</dbReference>
<sequence>MLAIYCRISKKKEEGVDTSIATQQRQGAEFAAKNGLTFKYYVDKGISGQKGVDDRDALDEMFKDIEAKKITSVWVIDQSRFERSETLWFDFQTLVVKYKIAFYTGNIRFDLEDEDMRVMTNIMSVMNASFARRTSKKVKDSFIQRITQKKAIGLTAYGYKKGEDGKLVIDEEESIIVKRIFKLSLEGNGAYTIANILNRENIPTRYNKYNGQITKVDKYTKEETTFDKSSIKWRGNVISGIIQNKIYKGVRVFNHGKENQITIDSPIIIEPEFYDKVIENLSSNKKKVGKREEYKYLLNGLITCENCGKKMRGKKREKGKDSAYKCGGGMNCRGMNIEKLETFVIKHLFQSKTLKELLNSSRPVSESRIDGVKLKLANSQEELQKINKRIERMLLVADEVEDDETFVFQFKKAKEKKTILNSKVKKLKEEISEMESNFSLTHFNNIVEGFEINQGFDTVKASIHSLIESIKVGHFKQEKGGYFILMLEYKHFGDISLFTTNHQLMKWFWAQHHREGFTNKEEEYQDKELYEYLNKEEVPADFSGYESVSIMAGHQVNLSKDELVKFN</sequence>
<dbReference type="InterPro" id="IPR036162">
    <property type="entry name" value="Resolvase-like_N_sf"/>
</dbReference>
<dbReference type="Pfam" id="PF00239">
    <property type="entry name" value="Resolvase"/>
    <property type="match status" value="1"/>
</dbReference>